<accession>A0A917MCB7</accession>
<comment type="similarity">
    <text evidence="2">Belongs to the branched chain amino acid transporter family.</text>
</comment>
<dbReference type="GO" id="GO:0015818">
    <property type="term" value="P:isoleucine transport"/>
    <property type="evidence" value="ECO:0007669"/>
    <property type="project" value="TreeGrafter"/>
</dbReference>
<evidence type="ECO:0000256" key="4">
    <source>
        <dbReference type="ARBA" id="ARBA00022475"/>
    </source>
</evidence>
<comment type="caution">
    <text evidence="10">The sequence shown here is derived from an EMBL/GenBank/DDBJ whole genome shotgun (WGS) entry which is preliminary data.</text>
</comment>
<dbReference type="Pfam" id="PF05525">
    <property type="entry name" value="Branch_AA_trans"/>
    <property type="match status" value="1"/>
</dbReference>
<keyword evidence="6" id="KW-0029">Amino-acid transport</keyword>
<feature type="transmembrane region" description="Helical" evidence="9">
    <location>
        <begin position="413"/>
        <end position="430"/>
    </location>
</feature>
<feature type="transmembrane region" description="Helical" evidence="9">
    <location>
        <begin position="283"/>
        <end position="304"/>
    </location>
</feature>
<evidence type="ECO:0000313" key="10">
    <source>
        <dbReference type="EMBL" id="GGG92198.1"/>
    </source>
</evidence>
<feature type="transmembrane region" description="Helical" evidence="9">
    <location>
        <begin position="154"/>
        <end position="175"/>
    </location>
</feature>
<evidence type="ECO:0000256" key="2">
    <source>
        <dbReference type="ARBA" id="ARBA00008540"/>
    </source>
</evidence>
<keyword evidence="3" id="KW-0813">Transport</keyword>
<reference evidence="10" key="2">
    <citation type="submission" date="2020-09" db="EMBL/GenBank/DDBJ databases">
        <authorList>
            <person name="Sun Q."/>
            <person name="Zhou Y."/>
        </authorList>
    </citation>
    <scope>NUCLEOTIDE SEQUENCE</scope>
    <source>
        <strain evidence="10">CGMCC 1.15763</strain>
    </source>
</reference>
<feature type="transmembrane region" description="Helical" evidence="9">
    <location>
        <begin position="339"/>
        <end position="361"/>
    </location>
</feature>
<sequence length="435" mass="46984">MEPIGYLKSFRMGKHKEALILGFALFSMFFGAGNLILPPYLGVKAGNTWFWVTLGFFVTAVVIPILGIFAHARLQGTMYDFGKKVSPVFSYVYCLVVYSISIALPAPRTASVTHEMAIQPFFGTSSLLTSSIYFFLVCLFAINRSKVLQFLGKFLTPLIIIILCSVICIGLFSPANEMAATSLASPFIDGLLEGYQTFDAIGAIVVGGVLVISMNFKRNASFQSKKSLIRKAGFIAGFGLLTIYAGLIYNGALFGSSFEASATRTEILSGLSLQTLGSIGNTFLSVLVGLACFTTAVGIVTGTSDYIKGLFNQSQSAYVITAVVSSILGVVIGQFDVHYIIDVALPALMFIYPITIVLILLNVLPEKLASPMVFKIVVGVTFLCSIPDFLKFIIPTEQLTGVQKLLPFSEQSLGWVLPAAIAFILVNSILKFRKA</sequence>
<evidence type="ECO:0000256" key="1">
    <source>
        <dbReference type="ARBA" id="ARBA00004651"/>
    </source>
</evidence>
<feature type="transmembrane region" description="Helical" evidence="9">
    <location>
        <begin position="18"/>
        <end position="37"/>
    </location>
</feature>
<dbReference type="GO" id="GO:0015190">
    <property type="term" value="F:L-leucine transmembrane transporter activity"/>
    <property type="evidence" value="ECO:0007669"/>
    <property type="project" value="TreeGrafter"/>
</dbReference>
<dbReference type="PANTHER" id="PTHR30588:SF0">
    <property type="entry name" value="BRANCHED-CHAIN AMINO ACID PERMEASE BRNQ"/>
    <property type="match status" value="1"/>
</dbReference>
<dbReference type="EMBL" id="BMJW01000001">
    <property type="protein sequence ID" value="GGG92198.1"/>
    <property type="molecule type" value="Genomic_DNA"/>
</dbReference>
<dbReference type="NCBIfam" id="TIGR00796">
    <property type="entry name" value="livcs"/>
    <property type="match status" value="1"/>
</dbReference>
<evidence type="ECO:0000256" key="6">
    <source>
        <dbReference type="ARBA" id="ARBA00022970"/>
    </source>
</evidence>
<organism evidence="10 11">
    <name type="scientific">Polaribacter pacificus</name>
    <dbReference type="NCBI Taxonomy" id="1775173"/>
    <lineage>
        <taxon>Bacteria</taxon>
        <taxon>Pseudomonadati</taxon>
        <taxon>Bacteroidota</taxon>
        <taxon>Flavobacteriia</taxon>
        <taxon>Flavobacteriales</taxon>
        <taxon>Flavobacteriaceae</taxon>
    </lineage>
</organism>
<comment type="subcellular location">
    <subcellularLocation>
        <location evidence="1">Cell membrane</location>
        <topology evidence="1">Multi-pass membrane protein</topology>
    </subcellularLocation>
</comment>
<keyword evidence="11" id="KW-1185">Reference proteome</keyword>
<keyword evidence="8 9" id="KW-0472">Membrane</keyword>
<feature type="transmembrane region" description="Helical" evidence="9">
    <location>
        <begin position="49"/>
        <end position="68"/>
    </location>
</feature>
<dbReference type="PANTHER" id="PTHR30588">
    <property type="entry name" value="BRANCHED-CHAIN AMINO ACID TRANSPORT SYSTEM 2 CARRIER PROTEIN"/>
    <property type="match status" value="1"/>
</dbReference>
<evidence type="ECO:0000256" key="3">
    <source>
        <dbReference type="ARBA" id="ARBA00022448"/>
    </source>
</evidence>
<evidence type="ECO:0000313" key="11">
    <source>
        <dbReference type="Proteomes" id="UP000633278"/>
    </source>
</evidence>
<dbReference type="Proteomes" id="UP000633278">
    <property type="component" value="Unassembled WGS sequence"/>
</dbReference>
<feature type="transmembrane region" description="Helical" evidence="9">
    <location>
        <begin position="228"/>
        <end position="249"/>
    </location>
</feature>
<dbReference type="GO" id="GO:0015188">
    <property type="term" value="F:L-isoleucine transmembrane transporter activity"/>
    <property type="evidence" value="ECO:0007669"/>
    <property type="project" value="TreeGrafter"/>
</dbReference>
<dbReference type="GO" id="GO:0015820">
    <property type="term" value="P:L-leucine transport"/>
    <property type="evidence" value="ECO:0007669"/>
    <property type="project" value="TreeGrafter"/>
</dbReference>
<feature type="transmembrane region" description="Helical" evidence="9">
    <location>
        <begin position="118"/>
        <end position="142"/>
    </location>
</feature>
<keyword evidence="7 9" id="KW-1133">Transmembrane helix</keyword>
<reference evidence="10" key="1">
    <citation type="journal article" date="2014" name="Int. J. Syst. Evol. Microbiol.">
        <title>Complete genome sequence of Corynebacterium casei LMG S-19264T (=DSM 44701T), isolated from a smear-ripened cheese.</title>
        <authorList>
            <consortium name="US DOE Joint Genome Institute (JGI-PGF)"/>
            <person name="Walter F."/>
            <person name="Albersmeier A."/>
            <person name="Kalinowski J."/>
            <person name="Ruckert C."/>
        </authorList>
    </citation>
    <scope>NUCLEOTIDE SEQUENCE</scope>
    <source>
        <strain evidence="10">CGMCC 1.15763</strain>
    </source>
</reference>
<evidence type="ECO:0000256" key="5">
    <source>
        <dbReference type="ARBA" id="ARBA00022692"/>
    </source>
</evidence>
<keyword evidence="5 9" id="KW-0812">Transmembrane</keyword>
<feature type="transmembrane region" description="Helical" evidence="9">
    <location>
        <begin position="316"/>
        <end position="333"/>
    </location>
</feature>
<evidence type="ECO:0000256" key="8">
    <source>
        <dbReference type="ARBA" id="ARBA00023136"/>
    </source>
</evidence>
<name>A0A917MCB7_9FLAO</name>
<feature type="transmembrane region" description="Helical" evidence="9">
    <location>
        <begin position="88"/>
        <end position="106"/>
    </location>
</feature>
<evidence type="ECO:0000256" key="7">
    <source>
        <dbReference type="ARBA" id="ARBA00022989"/>
    </source>
</evidence>
<dbReference type="AlphaFoldDB" id="A0A917MCB7"/>
<dbReference type="GO" id="GO:0005304">
    <property type="term" value="F:L-valine transmembrane transporter activity"/>
    <property type="evidence" value="ECO:0007669"/>
    <property type="project" value="TreeGrafter"/>
</dbReference>
<dbReference type="InterPro" id="IPR004685">
    <property type="entry name" value="Brnchd-chn_aa_trnsp_Livcs"/>
</dbReference>
<dbReference type="GO" id="GO:0005886">
    <property type="term" value="C:plasma membrane"/>
    <property type="evidence" value="ECO:0007669"/>
    <property type="project" value="UniProtKB-SubCell"/>
</dbReference>
<keyword evidence="4" id="KW-1003">Cell membrane</keyword>
<feature type="transmembrane region" description="Helical" evidence="9">
    <location>
        <begin position="373"/>
        <end position="393"/>
    </location>
</feature>
<evidence type="ECO:0000256" key="9">
    <source>
        <dbReference type="SAM" id="Phobius"/>
    </source>
</evidence>
<gene>
    <name evidence="10" type="primary">brnQ-1</name>
    <name evidence="10" type="ORF">GCM10011416_06330</name>
</gene>
<feature type="transmembrane region" description="Helical" evidence="9">
    <location>
        <begin position="195"/>
        <end position="216"/>
    </location>
</feature>
<proteinExistence type="inferred from homology"/>
<protein>
    <submittedName>
        <fullName evidence="10">Branched-chain amino acid transport system carrier protein</fullName>
    </submittedName>
</protein>